<evidence type="ECO:0000256" key="8">
    <source>
        <dbReference type="PROSITE-ProRule" id="PRU01026"/>
    </source>
</evidence>
<comment type="similarity">
    <text evidence="7">Belongs to the class I-like SAM-binding methyltransferase superfamily. rRNA adenine N(6)-methyltransferase family. RsmA subfamily.</text>
</comment>
<evidence type="ECO:0000256" key="4">
    <source>
        <dbReference type="ARBA" id="ARBA00022679"/>
    </source>
</evidence>
<evidence type="ECO:0000313" key="10">
    <source>
        <dbReference type="EMBL" id="GAK52831.1"/>
    </source>
</evidence>
<evidence type="ECO:0000256" key="5">
    <source>
        <dbReference type="ARBA" id="ARBA00022691"/>
    </source>
</evidence>
<dbReference type="PANTHER" id="PTHR11727:SF7">
    <property type="entry name" value="DIMETHYLADENOSINE TRANSFERASE-RELATED"/>
    <property type="match status" value="1"/>
</dbReference>
<dbReference type="PANTHER" id="PTHR11727">
    <property type="entry name" value="DIMETHYLADENOSINE TRANSFERASE"/>
    <property type="match status" value="1"/>
</dbReference>
<dbReference type="STRING" id="1499966.U14_04088"/>
<sequence length="272" mass="30539">MRQKLGQHFLIDESILEQILTTANIQQTDSVLEIGPGQGVLTKHLIQNAGEVIAVEFDRNLVDALQRTVGHLPNVHIVYGDARHLDYQAVLTEHLPSQQRVKVVANLPYYAATTIVLAFFQFPHVITSCTLMFQKEVAERITASPGTKSYGSLSVICQYYSAARYCFTVPPSAFQPAPKVESAVIHLEVYHRPPVFVQDEPFFLQMVKNIFLTRRKMLKNALLKNMAGKCSLAHVQEAFTHLHLPETVRAEDLSVQELAELSNVLISYQTAK</sequence>
<dbReference type="PROSITE" id="PS51689">
    <property type="entry name" value="SAM_RNA_A_N6_MT"/>
    <property type="match status" value="1"/>
</dbReference>
<dbReference type="InterPro" id="IPR029063">
    <property type="entry name" value="SAM-dependent_MTases_sf"/>
</dbReference>
<evidence type="ECO:0000256" key="2">
    <source>
        <dbReference type="ARBA" id="ARBA00022552"/>
    </source>
</evidence>
<dbReference type="Gene3D" id="1.10.8.100">
    <property type="entry name" value="Ribosomal RNA adenine dimethylase-like, domain 2"/>
    <property type="match status" value="1"/>
</dbReference>
<evidence type="ECO:0000256" key="6">
    <source>
        <dbReference type="ARBA" id="ARBA00022884"/>
    </source>
</evidence>
<dbReference type="Proteomes" id="UP000030700">
    <property type="component" value="Unassembled WGS sequence"/>
</dbReference>
<reference evidence="10 11" key="1">
    <citation type="journal article" date="2015" name="PeerJ">
        <title>First genomic representation of candidate bacterial phylum KSB3 points to enhanced environmental sensing as a trigger of wastewater bulking.</title>
        <authorList>
            <person name="Sekiguchi Y."/>
            <person name="Ohashi A."/>
            <person name="Parks D.H."/>
            <person name="Yamauchi T."/>
            <person name="Tyson G.W."/>
            <person name="Hugenholtz P."/>
        </authorList>
    </citation>
    <scope>NUCLEOTIDE SEQUENCE [LARGE SCALE GENOMIC DNA]</scope>
</reference>
<keyword evidence="5 7" id="KW-0949">S-adenosyl-L-methionine</keyword>
<feature type="domain" description="Ribosomal RNA adenine methylase transferase N-terminal" evidence="9">
    <location>
        <begin position="15"/>
        <end position="191"/>
    </location>
</feature>
<dbReference type="InterPro" id="IPR023165">
    <property type="entry name" value="rRNA_Ade_diMease-like_C"/>
</dbReference>
<dbReference type="GO" id="GO:0052908">
    <property type="term" value="F:16S rRNA (adenine(1518)-N(6)/adenine(1519)-N(6))-dimethyltransferase activity"/>
    <property type="evidence" value="ECO:0007669"/>
    <property type="project" value="UniProtKB-EC"/>
</dbReference>
<dbReference type="NCBIfam" id="TIGR00755">
    <property type="entry name" value="ksgA"/>
    <property type="match status" value="1"/>
</dbReference>
<dbReference type="HOGENOM" id="CLU_041220_0_0_0"/>
<comment type="subcellular location">
    <subcellularLocation>
        <location evidence="7">Cytoplasm</location>
    </subcellularLocation>
</comment>
<protein>
    <recommendedName>
        <fullName evidence="7">Ribosomal RNA small subunit methyltransferase A</fullName>
        <ecNumber evidence="7">2.1.1.182</ecNumber>
    </recommendedName>
    <alternativeName>
        <fullName evidence="7">16S rRNA (adenine(1518)-N(6)/adenine(1519)-N(6))-dimethyltransferase</fullName>
    </alternativeName>
    <alternativeName>
        <fullName evidence="7">16S rRNA dimethyladenosine transferase</fullName>
    </alternativeName>
    <alternativeName>
        <fullName evidence="7">16S rRNA dimethylase</fullName>
    </alternativeName>
    <alternativeName>
        <fullName evidence="7">S-adenosylmethionine-6-N', N'-adenosyl(rRNA) dimethyltransferase</fullName>
    </alternativeName>
</protein>
<feature type="binding site" evidence="7 8">
    <location>
        <position position="10"/>
    </location>
    <ligand>
        <name>S-adenosyl-L-methionine</name>
        <dbReference type="ChEBI" id="CHEBI:59789"/>
    </ligand>
</feature>
<dbReference type="AlphaFoldDB" id="A0A0S6W3B0"/>
<keyword evidence="6 7" id="KW-0694">RNA-binding</keyword>
<dbReference type="HAMAP" id="MF_00607">
    <property type="entry name" value="16SrRNA_methyltr_A"/>
    <property type="match status" value="1"/>
</dbReference>
<feature type="binding site" evidence="7 8">
    <location>
        <position position="56"/>
    </location>
    <ligand>
        <name>S-adenosyl-L-methionine</name>
        <dbReference type="ChEBI" id="CHEBI:59789"/>
    </ligand>
</feature>
<keyword evidence="11" id="KW-1185">Reference proteome</keyword>
<keyword evidence="3 7" id="KW-0489">Methyltransferase</keyword>
<feature type="binding site" evidence="7 8">
    <location>
        <position position="8"/>
    </location>
    <ligand>
        <name>S-adenosyl-L-methionine</name>
        <dbReference type="ChEBI" id="CHEBI:59789"/>
    </ligand>
</feature>
<gene>
    <name evidence="7" type="primary">rsmA</name>
    <name evidence="7" type="synonym">ksgA</name>
    <name evidence="10" type="ORF">U14_04088</name>
</gene>
<dbReference type="PROSITE" id="PS01131">
    <property type="entry name" value="RRNA_A_DIMETH"/>
    <property type="match status" value="1"/>
</dbReference>
<dbReference type="InterPro" id="IPR020598">
    <property type="entry name" value="rRNA_Ade_methylase_Trfase_N"/>
</dbReference>
<dbReference type="SMART" id="SM00650">
    <property type="entry name" value="rADc"/>
    <property type="match status" value="1"/>
</dbReference>
<dbReference type="FunFam" id="3.40.50.150:FF:000023">
    <property type="entry name" value="Ribosomal RNA small subunit methyltransferase A"/>
    <property type="match status" value="1"/>
</dbReference>
<dbReference type="InterPro" id="IPR011530">
    <property type="entry name" value="rRNA_adenine_dimethylase"/>
</dbReference>
<keyword evidence="2 7" id="KW-0698">rRNA processing</keyword>
<dbReference type="Gene3D" id="3.40.50.150">
    <property type="entry name" value="Vaccinia Virus protein VP39"/>
    <property type="match status" value="1"/>
</dbReference>
<evidence type="ECO:0000256" key="7">
    <source>
        <dbReference type="HAMAP-Rule" id="MF_00607"/>
    </source>
</evidence>
<evidence type="ECO:0000313" key="11">
    <source>
        <dbReference type="Proteomes" id="UP000030700"/>
    </source>
</evidence>
<keyword evidence="1 7" id="KW-0963">Cytoplasm</keyword>
<evidence type="ECO:0000259" key="9">
    <source>
        <dbReference type="SMART" id="SM00650"/>
    </source>
</evidence>
<dbReference type="EMBL" id="DF820459">
    <property type="protein sequence ID" value="GAK52831.1"/>
    <property type="molecule type" value="Genomic_DNA"/>
</dbReference>
<dbReference type="CDD" id="cd02440">
    <property type="entry name" value="AdoMet_MTases"/>
    <property type="match status" value="1"/>
</dbReference>
<evidence type="ECO:0000256" key="1">
    <source>
        <dbReference type="ARBA" id="ARBA00022490"/>
    </source>
</evidence>
<feature type="binding site" evidence="7 8">
    <location>
        <position position="81"/>
    </location>
    <ligand>
        <name>S-adenosyl-L-methionine</name>
        <dbReference type="ChEBI" id="CHEBI:59789"/>
    </ligand>
</feature>
<organism evidence="10 11">
    <name type="scientific">Candidatus Moduliflexus flocculans</name>
    <dbReference type="NCBI Taxonomy" id="1499966"/>
    <lineage>
        <taxon>Bacteria</taxon>
        <taxon>Candidatus Moduliflexota</taxon>
        <taxon>Candidatus Moduliflexia</taxon>
        <taxon>Candidatus Moduliflexales</taxon>
        <taxon>Candidatus Moduliflexaceae</taxon>
    </lineage>
</organism>
<feature type="binding site" evidence="7 8">
    <location>
        <position position="106"/>
    </location>
    <ligand>
        <name>S-adenosyl-L-methionine</name>
        <dbReference type="ChEBI" id="CHEBI:59789"/>
    </ligand>
</feature>
<comment type="catalytic activity">
    <reaction evidence="7">
        <text>adenosine(1518)/adenosine(1519) in 16S rRNA + 4 S-adenosyl-L-methionine = N(6)-dimethyladenosine(1518)/N(6)-dimethyladenosine(1519) in 16S rRNA + 4 S-adenosyl-L-homocysteine + 4 H(+)</text>
        <dbReference type="Rhea" id="RHEA:19609"/>
        <dbReference type="Rhea" id="RHEA-COMP:10232"/>
        <dbReference type="Rhea" id="RHEA-COMP:10233"/>
        <dbReference type="ChEBI" id="CHEBI:15378"/>
        <dbReference type="ChEBI" id="CHEBI:57856"/>
        <dbReference type="ChEBI" id="CHEBI:59789"/>
        <dbReference type="ChEBI" id="CHEBI:74411"/>
        <dbReference type="ChEBI" id="CHEBI:74493"/>
        <dbReference type="EC" id="2.1.1.182"/>
    </reaction>
</comment>
<feature type="binding site" evidence="7 8">
    <location>
        <position position="35"/>
    </location>
    <ligand>
        <name>S-adenosyl-L-methionine</name>
        <dbReference type="ChEBI" id="CHEBI:59789"/>
    </ligand>
</feature>
<dbReference type="GO" id="GO:0005829">
    <property type="term" value="C:cytosol"/>
    <property type="evidence" value="ECO:0007669"/>
    <property type="project" value="TreeGrafter"/>
</dbReference>
<dbReference type="InterPro" id="IPR020596">
    <property type="entry name" value="rRNA_Ade_Mease_Trfase_CS"/>
</dbReference>
<dbReference type="SUPFAM" id="SSF53335">
    <property type="entry name" value="S-adenosyl-L-methionine-dependent methyltransferases"/>
    <property type="match status" value="1"/>
</dbReference>
<dbReference type="Pfam" id="PF00398">
    <property type="entry name" value="RrnaAD"/>
    <property type="match status" value="1"/>
</dbReference>
<name>A0A0S6W3B0_9BACT</name>
<dbReference type="InterPro" id="IPR001737">
    <property type="entry name" value="KsgA/Erm"/>
</dbReference>
<proteinExistence type="inferred from homology"/>
<accession>A0A0S6W3B0</accession>
<comment type="function">
    <text evidence="7">Specifically dimethylates two adjacent adenosines (A1518 and A1519) in the loop of a conserved hairpin near the 3'-end of 16S rRNA in the 30S particle. May play a critical role in biogenesis of 30S subunits.</text>
</comment>
<keyword evidence="4 7" id="KW-0808">Transferase</keyword>
<dbReference type="EC" id="2.1.1.182" evidence="7"/>
<dbReference type="GO" id="GO:0003723">
    <property type="term" value="F:RNA binding"/>
    <property type="evidence" value="ECO:0007669"/>
    <property type="project" value="UniProtKB-UniRule"/>
</dbReference>
<evidence type="ECO:0000256" key="3">
    <source>
        <dbReference type="ARBA" id="ARBA00022603"/>
    </source>
</evidence>